<evidence type="ECO:0000313" key="2">
    <source>
        <dbReference type="EMBL" id="SOC13481.1"/>
    </source>
</evidence>
<keyword evidence="1" id="KW-0732">Signal</keyword>
<gene>
    <name evidence="2" type="ORF">SAMN05421512_107178</name>
</gene>
<sequence>MRRMIRLTGTALLTLLVSTPMAIAQDSAPGVEIGKLTCDVQGTSSFIVGGTNELTCAYEPADGGPATFYRGESREFGLNIGSLTDATLVWGVFAPAADTDPGALAGSYAGVTAGASLGAGIKANALLGGLDESIALNPLSVETQTGTNLTLGVTSLVLEPAG</sequence>
<name>A0A285SZ97_9HYPH</name>
<evidence type="ECO:0000256" key="1">
    <source>
        <dbReference type="SAM" id="SignalP"/>
    </source>
</evidence>
<proteinExistence type="predicted"/>
<evidence type="ECO:0000313" key="3">
    <source>
        <dbReference type="Proteomes" id="UP000219331"/>
    </source>
</evidence>
<keyword evidence="3" id="KW-1185">Reference proteome</keyword>
<dbReference type="EMBL" id="OBML01000007">
    <property type="protein sequence ID" value="SOC13481.1"/>
    <property type="molecule type" value="Genomic_DNA"/>
</dbReference>
<accession>A0A285SZ97</accession>
<feature type="signal peptide" evidence="1">
    <location>
        <begin position="1"/>
        <end position="24"/>
    </location>
</feature>
<protein>
    <recommendedName>
        <fullName evidence="4">DUF992 domain-containing protein</fullName>
    </recommendedName>
</protein>
<reference evidence="2 3" key="1">
    <citation type="submission" date="2017-08" db="EMBL/GenBank/DDBJ databases">
        <authorList>
            <person name="de Groot N.N."/>
        </authorList>
    </citation>
    <scope>NUCLEOTIDE SEQUENCE [LARGE SCALE GENOMIC DNA]</scope>
    <source>
        <strain evidence="2 3">USBA 352</strain>
    </source>
</reference>
<organism evidence="2 3">
    <name type="scientific">Stappia indica</name>
    <dbReference type="NCBI Taxonomy" id="538381"/>
    <lineage>
        <taxon>Bacteria</taxon>
        <taxon>Pseudomonadati</taxon>
        <taxon>Pseudomonadota</taxon>
        <taxon>Alphaproteobacteria</taxon>
        <taxon>Hyphomicrobiales</taxon>
        <taxon>Stappiaceae</taxon>
        <taxon>Stappia</taxon>
    </lineage>
</organism>
<feature type="chain" id="PRO_5013148760" description="DUF992 domain-containing protein" evidence="1">
    <location>
        <begin position="25"/>
        <end position="162"/>
    </location>
</feature>
<evidence type="ECO:0008006" key="4">
    <source>
        <dbReference type="Google" id="ProtNLM"/>
    </source>
</evidence>
<dbReference type="InterPro" id="IPR009333">
    <property type="entry name" value="DUF992"/>
</dbReference>
<dbReference type="STRING" id="538381.GCA_001696535_03719"/>
<dbReference type="AlphaFoldDB" id="A0A285SZ97"/>
<dbReference type="Pfam" id="PF06186">
    <property type="entry name" value="DUF992"/>
    <property type="match status" value="1"/>
</dbReference>
<dbReference type="Proteomes" id="UP000219331">
    <property type="component" value="Unassembled WGS sequence"/>
</dbReference>